<keyword evidence="4 7" id="KW-0812">Transmembrane</keyword>
<dbReference type="GO" id="GO:0015109">
    <property type="term" value="F:chromate transmembrane transporter activity"/>
    <property type="evidence" value="ECO:0007669"/>
    <property type="project" value="InterPro"/>
</dbReference>
<reference evidence="8 9" key="1">
    <citation type="submission" date="2016-11" db="EMBL/GenBank/DDBJ databases">
        <title>Paenibacillus species isolates.</title>
        <authorList>
            <person name="Beno S.M."/>
        </authorList>
    </citation>
    <scope>NUCLEOTIDE SEQUENCE [LARGE SCALE GENOMIC DNA]</scope>
    <source>
        <strain evidence="8 9">FSL R5-0378</strain>
    </source>
</reference>
<evidence type="ECO:0000256" key="1">
    <source>
        <dbReference type="ARBA" id="ARBA00004651"/>
    </source>
</evidence>
<evidence type="ECO:0000313" key="8">
    <source>
        <dbReference type="EMBL" id="OMF53738.1"/>
    </source>
</evidence>
<dbReference type="Proteomes" id="UP000187172">
    <property type="component" value="Unassembled WGS sequence"/>
</dbReference>
<protein>
    <submittedName>
        <fullName evidence="8">Transporter</fullName>
    </submittedName>
</protein>
<organism evidence="8 9">
    <name type="scientific">Paenibacillus rhizosphaerae</name>
    <dbReference type="NCBI Taxonomy" id="297318"/>
    <lineage>
        <taxon>Bacteria</taxon>
        <taxon>Bacillati</taxon>
        <taxon>Bacillota</taxon>
        <taxon>Bacilli</taxon>
        <taxon>Bacillales</taxon>
        <taxon>Paenibacillaceae</taxon>
        <taxon>Paenibacillus</taxon>
    </lineage>
</organism>
<keyword evidence="6 7" id="KW-0472">Membrane</keyword>
<keyword evidence="9" id="KW-1185">Reference proteome</keyword>
<feature type="transmembrane region" description="Helical" evidence="7">
    <location>
        <begin position="139"/>
        <end position="157"/>
    </location>
</feature>
<feature type="transmembrane region" description="Helical" evidence="7">
    <location>
        <begin position="76"/>
        <end position="102"/>
    </location>
</feature>
<evidence type="ECO:0000256" key="5">
    <source>
        <dbReference type="ARBA" id="ARBA00022989"/>
    </source>
</evidence>
<feature type="transmembrane region" description="Helical" evidence="7">
    <location>
        <begin position="108"/>
        <end position="127"/>
    </location>
</feature>
<dbReference type="GO" id="GO:0005886">
    <property type="term" value="C:plasma membrane"/>
    <property type="evidence" value="ECO:0007669"/>
    <property type="project" value="UniProtKB-SubCell"/>
</dbReference>
<evidence type="ECO:0000256" key="4">
    <source>
        <dbReference type="ARBA" id="ARBA00022692"/>
    </source>
</evidence>
<evidence type="ECO:0000313" key="9">
    <source>
        <dbReference type="Proteomes" id="UP000187172"/>
    </source>
</evidence>
<sequence>MLKTYAELSLAMFRTGILGYGGGPSTVPLIRHEAVSRYRWMADEEFGEVLAIANTLPGPIATKLAAYLGYRLKGTLGALVGLLAHILPTAVAMIALVSFIDVFSSSRIIHGMIEAVVPVVAVMLGQMCYEFGEKAVKGLGKYMALACGVIAFVLLEWVQLHPAILIAIALAYGSVHFKVMGKLKETRKRKEERRHGDMD</sequence>
<feature type="transmembrane region" description="Helical" evidence="7">
    <location>
        <begin position="163"/>
        <end position="180"/>
    </location>
</feature>
<dbReference type="EMBL" id="MRTP01000004">
    <property type="protein sequence ID" value="OMF53738.1"/>
    <property type="molecule type" value="Genomic_DNA"/>
</dbReference>
<dbReference type="PANTHER" id="PTHR43663">
    <property type="entry name" value="CHROMATE TRANSPORT PROTEIN-RELATED"/>
    <property type="match status" value="1"/>
</dbReference>
<dbReference type="InterPro" id="IPR052518">
    <property type="entry name" value="CHR_Transporter"/>
</dbReference>
<comment type="caution">
    <text evidence="8">The sequence shown here is derived from an EMBL/GenBank/DDBJ whole genome shotgun (WGS) entry which is preliminary data.</text>
</comment>
<evidence type="ECO:0000256" key="2">
    <source>
        <dbReference type="ARBA" id="ARBA00005262"/>
    </source>
</evidence>
<evidence type="ECO:0000256" key="3">
    <source>
        <dbReference type="ARBA" id="ARBA00022475"/>
    </source>
</evidence>
<accession>A0A1R1EPL9</accession>
<dbReference type="RefSeq" id="WP_076171448.1">
    <property type="nucleotide sequence ID" value="NZ_MRTP01000004.1"/>
</dbReference>
<keyword evidence="3" id="KW-1003">Cell membrane</keyword>
<gene>
    <name evidence="8" type="ORF">BK138_18120</name>
</gene>
<dbReference type="Pfam" id="PF02417">
    <property type="entry name" value="Chromate_transp"/>
    <property type="match status" value="1"/>
</dbReference>
<dbReference type="STRING" id="297318.BK138_18120"/>
<proteinExistence type="inferred from homology"/>
<dbReference type="AlphaFoldDB" id="A0A1R1EPL9"/>
<evidence type="ECO:0000256" key="7">
    <source>
        <dbReference type="SAM" id="Phobius"/>
    </source>
</evidence>
<evidence type="ECO:0000256" key="6">
    <source>
        <dbReference type="ARBA" id="ARBA00023136"/>
    </source>
</evidence>
<keyword evidence="5 7" id="KW-1133">Transmembrane helix</keyword>
<name>A0A1R1EPL9_9BACL</name>
<comment type="similarity">
    <text evidence="2">Belongs to the chromate ion transporter (CHR) (TC 2.A.51) family.</text>
</comment>
<dbReference type="InterPro" id="IPR003370">
    <property type="entry name" value="Chromate_transpt"/>
</dbReference>
<comment type="subcellular location">
    <subcellularLocation>
        <location evidence="1">Cell membrane</location>
        <topology evidence="1">Multi-pass membrane protein</topology>
    </subcellularLocation>
</comment>
<dbReference type="PANTHER" id="PTHR43663:SF1">
    <property type="entry name" value="CHROMATE TRANSPORTER"/>
    <property type="match status" value="1"/>
</dbReference>